<dbReference type="PANTHER" id="PTHR28520">
    <property type="entry name" value="MITOTIC-SPINDLE ORGANIZING PROTEIN 1"/>
    <property type="match status" value="1"/>
</dbReference>
<dbReference type="Pfam" id="PF12554">
    <property type="entry name" value="MOZART1"/>
    <property type="match status" value="1"/>
</dbReference>
<dbReference type="GO" id="GO:0031021">
    <property type="term" value="C:interphase microtubule organizing center"/>
    <property type="evidence" value="ECO:0007669"/>
    <property type="project" value="TreeGrafter"/>
</dbReference>
<evidence type="ECO:0000256" key="3">
    <source>
        <dbReference type="ARBA" id="ARBA00022490"/>
    </source>
</evidence>
<evidence type="ECO:0000313" key="5">
    <source>
        <dbReference type="EMBL" id="GHP12089.1"/>
    </source>
</evidence>
<gene>
    <name evidence="5" type="ORF">PPROV_001081600</name>
</gene>
<keyword evidence="4" id="KW-0206">Cytoskeleton</keyword>
<evidence type="ECO:0008006" key="7">
    <source>
        <dbReference type="Google" id="ProtNLM"/>
    </source>
</evidence>
<reference evidence="5" key="1">
    <citation type="submission" date="2020-10" db="EMBL/GenBank/DDBJ databases">
        <title>Unveiling of a novel bifunctional photoreceptor, Dualchrome1, isolated from a cosmopolitan green alga.</title>
        <authorList>
            <person name="Suzuki S."/>
            <person name="Kawachi M."/>
        </authorList>
    </citation>
    <scope>NUCLEOTIDE SEQUENCE</scope>
    <source>
        <strain evidence="5">NIES 2893</strain>
    </source>
</reference>
<dbReference type="PANTHER" id="PTHR28520:SF2">
    <property type="entry name" value="MITOTIC-SPINDLE ORGANIZING PROTEIN 1"/>
    <property type="match status" value="1"/>
</dbReference>
<comment type="subcellular location">
    <subcellularLocation>
        <location evidence="1">Cytoplasm</location>
        <location evidence="1">Cytoskeleton</location>
        <location evidence="1">Microtubule organizing center</location>
    </subcellularLocation>
</comment>
<organism evidence="5 6">
    <name type="scientific">Pycnococcus provasolii</name>
    <dbReference type="NCBI Taxonomy" id="41880"/>
    <lineage>
        <taxon>Eukaryota</taxon>
        <taxon>Viridiplantae</taxon>
        <taxon>Chlorophyta</taxon>
        <taxon>Pseudoscourfieldiophyceae</taxon>
        <taxon>Pseudoscourfieldiales</taxon>
        <taxon>Pycnococcaceae</taxon>
        <taxon>Pycnococcus</taxon>
    </lineage>
</organism>
<evidence type="ECO:0000256" key="1">
    <source>
        <dbReference type="ARBA" id="ARBA00004267"/>
    </source>
</evidence>
<evidence type="ECO:0000256" key="2">
    <source>
        <dbReference type="ARBA" id="ARBA00011015"/>
    </source>
</evidence>
<comment type="caution">
    <text evidence="5">The sequence shown here is derived from an EMBL/GenBank/DDBJ whole genome shotgun (WGS) entry which is preliminary data.</text>
</comment>
<dbReference type="EMBL" id="BNJQ01000038">
    <property type="protein sequence ID" value="GHP12089.1"/>
    <property type="molecule type" value="Genomic_DNA"/>
</dbReference>
<comment type="similarity">
    <text evidence="2">Belongs to the MOZART1 family.</text>
</comment>
<dbReference type="Proteomes" id="UP000660262">
    <property type="component" value="Unassembled WGS sequence"/>
</dbReference>
<dbReference type="GO" id="GO:0033566">
    <property type="term" value="P:gamma-tubulin complex localization"/>
    <property type="evidence" value="ECO:0007669"/>
    <property type="project" value="InterPro"/>
</dbReference>
<name>A0A830I4X5_9CHLO</name>
<evidence type="ECO:0000313" key="6">
    <source>
        <dbReference type="Proteomes" id="UP000660262"/>
    </source>
</evidence>
<dbReference type="GO" id="GO:0090307">
    <property type="term" value="P:mitotic spindle assembly"/>
    <property type="evidence" value="ECO:0007669"/>
    <property type="project" value="TreeGrafter"/>
</dbReference>
<accession>A0A830I4X5</accession>
<keyword evidence="6" id="KW-1185">Reference proteome</keyword>
<sequence length="72" mass="7612">MEEQLPTRHALAALDVVYEMSTVLDTGLSKSELAILMGLCENSVNPEALAAVVKELRREGAALAGASAEISR</sequence>
<protein>
    <recommendedName>
        <fullName evidence="7">Mitotic-spindle organizing protein 1</fullName>
    </recommendedName>
</protein>
<dbReference type="OrthoDB" id="48571at2759"/>
<dbReference type="AlphaFoldDB" id="A0A830I4X5"/>
<evidence type="ECO:0000256" key="4">
    <source>
        <dbReference type="ARBA" id="ARBA00023212"/>
    </source>
</evidence>
<dbReference type="GO" id="GO:0051415">
    <property type="term" value="P:microtubule nucleation by interphase microtubule organizing center"/>
    <property type="evidence" value="ECO:0007669"/>
    <property type="project" value="TreeGrafter"/>
</dbReference>
<dbReference type="InterPro" id="IPR022214">
    <property type="entry name" value="MZT1"/>
</dbReference>
<proteinExistence type="inferred from homology"/>
<dbReference type="GO" id="GO:0005819">
    <property type="term" value="C:spindle"/>
    <property type="evidence" value="ECO:0007669"/>
    <property type="project" value="TreeGrafter"/>
</dbReference>
<dbReference type="GO" id="GO:0000931">
    <property type="term" value="C:gamma-tubulin ring complex"/>
    <property type="evidence" value="ECO:0007669"/>
    <property type="project" value="InterPro"/>
</dbReference>
<keyword evidence="3" id="KW-0963">Cytoplasm</keyword>